<dbReference type="AlphaFoldDB" id="A0A318Q895"/>
<comment type="caution">
    <text evidence="2">The sequence shown here is derived from an EMBL/GenBank/DDBJ whole genome shotgun (WGS) entry which is preliminary data.</text>
</comment>
<evidence type="ECO:0000313" key="3">
    <source>
        <dbReference type="Proteomes" id="UP000247609"/>
    </source>
</evidence>
<dbReference type="Proteomes" id="UP000247609">
    <property type="component" value="Unassembled WGS sequence"/>
</dbReference>
<accession>A0A318Q895</accession>
<evidence type="ECO:0000256" key="1">
    <source>
        <dbReference type="SAM" id="Phobius"/>
    </source>
</evidence>
<feature type="transmembrane region" description="Helical" evidence="1">
    <location>
        <begin position="52"/>
        <end position="73"/>
    </location>
</feature>
<reference evidence="2 3" key="1">
    <citation type="submission" date="2017-07" db="EMBL/GenBank/DDBJ databases">
        <title>A draft genome sequence of Komagataeibacter sp. T5K1.</title>
        <authorList>
            <person name="Skraban J."/>
            <person name="Cleenwerck I."/>
            <person name="Vandamme P."/>
            <person name="Trcek J."/>
        </authorList>
    </citation>
    <scope>NUCLEOTIDE SEQUENCE [LARGE SCALE GENOMIC DNA]</scope>
    <source>
        <strain evidence="2 3">T5K1</strain>
    </source>
</reference>
<keyword evidence="1" id="KW-1133">Transmembrane helix</keyword>
<keyword evidence="1" id="KW-0472">Membrane</keyword>
<dbReference type="EMBL" id="NOXG01000017">
    <property type="protein sequence ID" value="PYD74970.1"/>
    <property type="molecule type" value="Genomic_DNA"/>
</dbReference>
<sequence>MQEKPDMPDRRMLNMTIGMGIAAGVLTLGMVWACAGATGHFMEYMDHSPTALYRVGLFGRFAWIPAVLLPLCITIRRRRQGAADDV</sequence>
<evidence type="ECO:0000313" key="2">
    <source>
        <dbReference type="EMBL" id="PYD74970.1"/>
    </source>
</evidence>
<proteinExistence type="predicted"/>
<organism evidence="2 3">
    <name type="scientific">Novacetimonas pomaceti</name>
    <dbReference type="NCBI Taxonomy" id="2021998"/>
    <lineage>
        <taxon>Bacteria</taxon>
        <taxon>Pseudomonadati</taxon>
        <taxon>Pseudomonadota</taxon>
        <taxon>Alphaproteobacteria</taxon>
        <taxon>Acetobacterales</taxon>
        <taxon>Acetobacteraceae</taxon>
        <taxon>Novacetimonas</taxon>
    </lineage>
</organism>
<name>A0A318Q895_9PROT</name>
<protein>
    <submittedName>
        <fullName evidence="2">Uncharacterized protein</fullName>
    </submittedName>
</protein>
<keyword evidence="1" id="KW-0812">Transmembrane</keyword>
<gene>
    <name evidence="2" type="ORF">CFR71_11965</name>
</gene>
<feature type="transmembrane region" description="Helical" evidence="1">
    <location>
        <begin position="12"/>
        <end position="32"/>
    </location>
</feature>